<comment type="caution">
    <text evidence="1">The sequence shown here is derived from an EMBL/GenBank/DDBJ whole genome shotgun (WGS) entry which is preliminary data.</text>
</comment>
<keyword evidence="2" id="KW-1185">Reference proteome</keyword>
<dbReference type="Pfam" id="PF00106">
    <property type="entry name" value="adh_short"/>
    <property type="match status" value="1"/>
</dbReference>
<proteinExistence type="predicted"/>
<protein>
    <submittedName>
        <fullName evidence="1">Uncharacterized protein</fullName>
    </submittedName>
</protein>
<name>A0A813H0U0_POLGL</name>
<dbReference type="OMA" id="WVFEHED"/>
<dbReference type="PANTHER" id="PTHR43431">
    <property type="entry name" value="OXIDOREDUCTASE, SHORT CHAIN DEHYDROGENASE/REDUCTASE FAMILY (AFU_ORTHOLOGUE AFUA_5G14000)"/>
    <property type="match status" value="1"/>
</dbReference>
<accession>A0A813H0U0</accession>
<dbReference type="PRINTS" id="PR00081">
    <property type="entry name" value="GDHRDH"/>
</dbReference>
<evidence type="ECO:0000313" key="1">
    <source>
        <dbReference type="EMBL" id="CAE8631259.1"/>
    </source>
</evidence>
<dbReference type="OrthoDB" id="423587at2759"/>
<dbReference type="InterPro" id="IPR036291">
    <property type="entry name" value="NAD(P)-bd_dom_sf"/>
</dbReference>
<dbReference type="InterPro" id="IPR002347">
    <property type="entry name" value="SDR_fam"/>
</dbReference>
<sequence length="253" mass="26888">MTSVIKGVCAVVGCGPGMGGSVAEKFAKEGFSIAAFNRTAESFAPTEAKLKAMGAKYSFYPMDTTDKVAVQTQFAKAAADLGVINVLVYNAGGGGFGKSIMEIDPDEFVQSFQLSCTGALLCSQAVLPGMLASEGWGSHKVKKKGCILFSSATSAFRGSAKSAQFACGKHGLRALSQSIAKEYSQQGVHACHVRLDAILDTPGYQARMPEMYAANKLACTDDIAETYFAMYEQSPMGWSNEIDIRPFLEGWSC</sequence>
<evidence type="ECO:0000313" key="2">
    <source>
        <dbReference type="Proteomes" id="UP000654075"/>
    </source>
</evidence>
<dbReference type="PANTHER" id="PTHR43431:SF7">
    <property type="entry name" value="OXIDOREDUCTASE, SHORT CHAIN DEHYDROGENASE_REDUCTASE FAMILY (AFU_ORTHOLOGUE AFUA_5G14000)"/>
    <property type="match status" value="1"/>
</dbReference>
<dbReference type="SUPFAM" id="SSF51735">
    <property type="entry name" value="NAD(P)-binding Rossmann-fold domains"/>
    <property type="match status" value="1"/>
</dbReference>
<dbReference type="EMBL" id="CAJNNV010030079">
    <property type="protein sequence ID" value="CAE8631259.1"/>
    <property type="molecule type" value="Genomic_DNA"/>
</dbReference>
<dbReference type="AlphaFoldDB" id="A0A813H0U0"/>
<dbReference type="Gene3D" id="3.40.50.720">
    <property type="entry name" value="NAD(P)-binding Rossmann-like Domain"/>
    <property type="match status" value="1"/>
</dbReference>
<dbReference type="Proteomes" id="UP000654075">
    <property type="component" value="Unassembled WGS sequence"/>
</dbReference>
<gene>
    <name evidence="1" type="ORF">PGLA1383_LOCUS47392</name>
</gene>
<organism evidence="1 2">
    <name type="scientific">Polarella glacialis</name>
    <name type="common">Dinoflagellate</name>
    <dbReference type="NCBI Taxonomy" id="89957"/>
    <lineage>
        <taxon>Eukaryota</taxon>
        <taxon>Sar</taxon>
        <taxon>Alveolata</taxon>
        <taxon>Dinophyceae</taxon>
        <taxon>Suessiales</taxon>
        <taxon>Suessiaceae</taxon>
        <taxon>Polarella</taxon>
    </lineage>
</organism>
<reference evidence="1" key="1">
    <citation type="submission" date="2021-02" db="EMBL/GenBank/DDBJ databases">
        <authorList>
            <person name="Dougan E. K."/>
            <person name="Rhodes N."/>
            <person name="Thang M."/>
            <person name="Chan C."/>
        </authorList>
    </citation>
    <scope>NUCLEOTIDE SEQUENCE</scope>
</reference>